<evidence type="ECO:0000313" key="4">
    <source>
        <dbReference type="Proteomes" id="UP001207654"/>
    </source>
</evidence>
<evidence type="ECO:0000256" key="1">
    <source>
        <dbReference type="ARBA" id="ARBA00037999"/>
    </source>
</evidence>
<dbReference type="InterPro" id="IPR000653">
    <property type="entry name" value="DegT/StrS_aminotransferase"/>
</dbReference>
<dbReference type="Pfam" id="PF01041">
    <property type="entry name" value="DegT_DnrJ_EryC1"/>
    <property type="match status" value="1"/>
</dbReference>
<dbReference type="PANTHER" id="PTHR30244">
    <property type="entry name" value="TRANSAMINASE"/>
    <property type="match status" value="1"/>
</dbReference>
<comment type="caution">
    <text evidence="3">The sequence shown here is derived from an EMBL/GenBank/DDBJ whole genome shotgun (WGS) entry which is preliminary data.</text>
</comment>
<proteinExistence type="inferred from homology"/>
<comment type="similarity">
    <text evidence="1 2">Belongs to the DegT/DnrJ/EryC1 family.</text>
</comment>
<dbReference type="Gene3D" id="3.90.1150.10">
    <property type="entry name" value="Aspartate Aminotransferase, domain 1"/>
    <property type="match status" value="1"/>
</dbReference>
<dbReference type="Proteomes" id="UP001207654">
    <property type="component" value="Unassembled WGS sequence"/>
</dbReference>
<gene>
    <name evidence="3" type="ORF">OV287_23090</name>
</gene>
<keyword evidence="3" id="KW-0808">Transferase</keyword>
<sequence>MEALMAISSLPELGPAQLLPRLGVAASFPFNRFGLELTYLGRNAVWRAARMLGLEGGEVIIPAYHHGVEISALLHAGARLRFARVDRAGRLDVEHVRACVGPRTRAIYVIHYAGFPQPLDALAEIAREYGAFLIEDCALSLFSRDGARPLGSQGDAAIFCFYKTLPVPHGGGLLMRTAAAAGLAPLAAPPSLPALSHMAGSMLVASERRFPSMGKWVRTMAKAVTHRVREQARHEDVPVGTQEFDPAVVQLGMSPIATRLLGFTDVEQVVRRRRANWLLLHERIGRPEQATWSSLPPGVCPLFYALEVDDKDHALHLLWSRGIQAVDFWRVGHPSVPRGQFPEVEALRQRVVELPCHQDLGPEELERVARVAREALEA</sequence>
<reference evidence="3 4" key="1">
    <citation type="submission" date="2022-11" db="EMBL/GenBank/DDBJ databases">
        <title>Minimal conservation of predation-associated metabolite biosynthetic gene clusters underscores biosynthetic potential of Myxococcota including descriptions for ten novel species: Archangium lansinium sp. nov., Myxococcus landrumus sp. nov., Nannocystis bai.</title>
        <authorList>
            <person name="Ahearne A."/>
            <person name="Stevens C."/>
            <person name="Phillips K."/>
        </authorList>
    </citation>
    <scope>NUCLEOTIDE SEQUENCE [LARGE SCALE GENOMIC DNA]</scope>
    <source>
        <strain evidence="3 4">MIWBW</strain>
    </source>
</reference>
<organism evidence="3 4">
    <name type="scientific">Archangium lansingense</name>
    <dbReference type="NCBI Taxonomy" id="2995310"/>
    <lineage>
        <taxon>Bacteria</taxon>
        <taxon>Pseudomonadati</taxon>
        <taxon>Myxococcota</taxon>
        <taxon>Myxococcia</taxon>
        <taxon>Myxococcales</taxon>
        <taxon>Cystobacterineae</taxon>
        <taxon>Archangiaceae</taxon>
        <taxon>Archangium</taxon>
    </lineage>
</organism>
<dbReference type="Gene3D" id="3.40.640.10">
    <property type="entry name" value="Type I PLP-dependent aspartate aminotransferase-like (Major domain)"/>
    <property type="match status" value="1"/>
</dbReference>
<dbReference type="GO" id="GO:0008483">
    <property type="term" value="F:transaminase activity"/>
    <property type="evidence" value="ECO:0007669"/>
    <property type="project" value="UniProtKB-KW"/>
</dbReference>
<dbReference type="SUPFAM" id="SSF53383">
    <property type="entry name" value="PLP-dependent transferases"/>
    <property type="match status" value="1"/>
</dbReference>
<dbReference type="EMBL" id="JAPNKA010000001">
    <property type="protein sequence ID" value="MCY1077360.1"/>
    <property type="molecule type" value="Genomic_DNA"/>
</dbReference>
<dbReference type="InterPro" id="IPR015421">
    <property type="entry name" value="PyrdxlP-dep_Trfase_major"/>
</dbReference>
<keyword evidence="4" id="KW-1185">Reference proteome</keyword>
<dbReference type="RefSeq" id="WP_267536194.1">
    <property type="nucleotide sequence ID" value="NZ_JAPNKA010000001.1"/>
</dbReference>
<dbReference type="InterPro" id="IPR015424">
    <property type="entry name" value="PyrdxlP-dep_Trfase"/>
</dbReference>
<dbReference type="InterPro" id="IPR015422">
    <property type="entry name" value="PyrdxlP-dep_Trfase_small"/>
</dbReference>
<keyword evidence="2" id="KW-0663">Pyridoxal phosphate</keyword>
<dbReference type="PANTHER" id="PTHR30244:SF34">
    <property type="entry name" value="DTDP-4-AMINO-4,6-DIDEOXYGALACTOSE TRANSAMINASE"/>
    <property type="match status" value="1"/>
</dbReference>
<accession>A0ABT4A6S4</accession>
<evidence type="ECO:0000256" key="2">
    <source>
        <dbReference type="RuleBase" id="RU004508"/>
    </source>
</evidence>
<evidence type="ECO:0000313" key="3">
    <source>
        <dbReference type="EMBL" id="MCY1077360.1"/>
    </source>
</evidence>
<name>A0ABT4A6S4_9BACT</name>
<protein>
    <submittedName>
        <fullName evidence="3">Aminotransferase class V-fold PLP-dependent enzyme</fullName>
    </submittedName>
</protein>
<keyword evidence="3" id="KW-0032">Aminotransferase</keyword>